<evidence type="ECO:0000256" key="8">
    <source>
        <dbReference type="ARBA" id="ARBA00023098"/>
    </source>
</evidence>
<evidence type="ECO:0000313" key="19">
    <source>
        <dbReference type="EMBL" id="KAF0751752.1"/>
    </source>
</evidence>
<protein>
    <recommendedName>
        <fullName evidence="16">Enoyl-CoA delta isomerase 1, mitochondrial</fullName>
    </recommendedName>
    <alternativeName>
        <fullName evidence="17">3,2-trans-enoyl-CoA isomerase</fullName>
    </alternativeName>
</protein>
<keyword evidence="8" id="KW-0443">Lipid metabolism</keyword>
<keyword evidence="20" id="KW-1185">Reference proteome</keyword>
<keyword evidence="6" id="KW-0809">Transit peptide</keyword>
<dbReference type="InterPro" id="IPR029045">
    <property type="entry name" value="ClpP/crotonase-like_dom_sf"/>
</dbReference>
<evidence type="ECO:0000256" key="15">
    <source>
        <dbReference type="ARBA" id="ARBA00056147"/>
    </source>
</evidence>
<organism evidence="19 20">
    <name type="scientific">Aphis craccivora</name>
    <name type="common">Cowpea aphid</name>
    <dbReference type="NCBI Taxonomy" id="307492"/>
    <lineage>
        <taxon>Eukaryota</taxon>
        <taxon>Metazoa</taxon>
        <taxon>Ecdysozoa</taxon>
        <taxon>Arthropoda</taxon>
        <taxon>Hexapoda</taxon>
        <taxon>Insecta</taxon>
        <taxon>Pterygota</taxon>
        <taxon>Neoptera</taxon>
        <taxon>Paraneoptera</taxon>
        <taxon>Hemiptera</taxon>
        <taxon>Sternorrhyncha</taxon>
        <taxon>Aphidomorpha</taxon>
        <taxon>Aphidoidea</taxon>
        <taxon>Aphididae</taxon>
        <taxon>Aphidini</taxon>
        <taxon>Aphis</taxon>
        <taxon>Aphis</taxon>
    </lineage>
</organism>
<name>A0A6G0YA09_APHCR</name>
<evidence type="ECO:0000256" key="10">
    <source>
        <dbReference type="ARBA" id="ARBA00023235"/>
    </source>
</evidence>
<dbReference type="PANTHER" id="PTHR11941:SF45">
    <property type="entry name" value="ENOYL-COA DELTA ISOMERASE 1, MITOCHONDRIAL"/>
    <property type="match status" value="1"/>
</dbReference>
<dbReference type="GO" id="GO:0006635">
    <property type="term" value="P:fatty acid beta-oxidation"/>
    <property type="evidence" value="ECO:0007669"/>
    <property type="project" value="TreeGrafter"/>
</dbReference>
<dbReference type="OrthoDB" id="1696280at2759"/>
<evidence type="ECO:0000256" key="7">
    <source>
        <dbReference type="ARBA" id="ARBA00022990"/>
    </source>
</evidence>
<comment type="caution">
    <text evidence="19">The sequence shown here is derived from an EMBL/GenBank/DDBJ whole genome shotgun (WGS) entry which is preliminary data.</text>
</comment>
<dbReference type="InterPro" id="IPR001753">
    <property type="entry name" value="Enoyl-CoA_hydra/iso"/>
</dbReference>
<evidence type="ECO:0000256" key="9">
    <source>
        <dbReference type="ARBA" id="ARBA00023128"/>
    </source>
</evidence>
<reference evidence="19 20" key="1">
    <citation type="submission" date="2019-08" db="EMBL/GenBank/DDBJ databases">
        <title>Whole genome of Aphis craccivora.</title>
        <authorList>
            <person name="Voronova N.V."/>
            <person name="Shulinski R.S."/>
            <person name="Bandarenka Y.V."/>
            <person name="Zhorov D.G."/>
            <person name="Warner D."/>
        </authorList>
    </citation>
    <scope>NUCLEOTIDE SEQUENCE [LARGE SCALE GENOMIC DNA]</scope>
    <source>
        <strain evidence="19">180601</strain>
        <tissue evidence="19">Whole Body</tissue>
    </source>
</reference>
<comment type="catalytic activity">
    <reaction evidence="11">
        <text>(3Z)-decenoyl-CoA = (2E)-decenoyl-CoA</text>
        <dbReference type="Rhea" id="RHEA:77195"/>
        <dbReference type="ChEBI" id="CHEBI:61406"/>
        <dbReference type="ChEBI" id="CHEBI:195601"/>
    </reaction>
    <physiologicalReaction direction="left-to-right" evidence="11">
        <dbReference type="Rhea" id="RHEA:77196"/>
    </physiologicalReaction>
</comment>
<dbReference type="PROSITE" id="PS00166">
    <property type="entry name" value="ENOYL_COA_HYDRATASE"/>
    <property type="match status" value="1"/>
</dbReference>
<comment type="catalytic activity">
    <reaction evidence="14">
        <text>(3Z)-octenoyl-CoA = (2E)-octenoyl-CoA</text>
        <dbReference type="Rhea" id="RHEA:46044"/>
        <dbReference type="ChEBI" id="CHEBI:62242"/>
        <dbReference type="ChEBI" id="CHEBI:85640"/>
    </reaction>
    <physiologicalReaction direction="left-to-right" evidence="14">
        <dbReference type="Rhea" id="RHEA:46045"/>
    </physiologicalReaction>
</comment>
<evidence type="ECO:0000256" key="18">
    <source>
        <dbReference type="RuleBase" id="RU003707"/>
    </source>
</evidence>
<comment type="catalytic activity">
    <reaction evidence="12">
        <text>(2E)-tetradecenoyl-CoA = (3Z)-tetradecenoyl-CoA</text>
        <dbReference type="Rhea" id="RHEA:29847"/>
        <dbReference type="ChEBI" id="CHEBI:61405"/>
        <dbReference type="ChEBI" id="CHEBI:61968"/>
    </reaction>
    <physiologicalReaction direction="right-to-left" evidence="12">
        <dbReference type="Rhea" id="RHEA:29849"/>
    </physiologicalReaction>
</comment>
<evidence type="ECO:0000256" key="13">
    <source>
        <dbReference type="ARBA" id="ARBA00052376"/>
    </source>
</evidence>
<evidence type="ECO:0000256" key="1">
    <source>
        <dbReference type="ARBA" id="ARBA00004305"/>
    </source>
</evidence>
<gene>
    <name evidence="19" type="ORF">FWK35_00030865</name>
</gene>
<dbReference type="Gene3D" id="3.90.226.10">
    <property type="entry name" value="2-enoyl-CoA Hydratase, Chain A, domain 1"/>
    <property type="match status" value="1"/>
</dbReference>
<evidence type="ECO:0000313" key="20">
    <source>
        <dbReference type="Proteomes" id="UP000478052"/>
    </source>
</evidence>
<comment type="subunit">
    <text evidence="4">Homotrimer.</text>
</comment>
<comment type="function">
    <text evidence="15">Key enzyme of fatty acid beta-oxidation. Able to isomerize both 3-cis (3Z) and 3-trans (3E) double bonds into the 2-trans (2E) form in a range of enoyl-CoA species, with a preference for (3Z)-enoyl-CoAs over (3E)-enoyl-CoAs. The catalytic efficiency of this enzyme is not affected by the fatty acyl chain length.</text>
</comment>
<keyword evidence="5" id="KW-0276">Fatty acid metabolism</keyword>
<dbReference type="Proteomes" id="UP000478052">
    <property type="component" value="Unassembled WGS sequence"/>
</dbReference>
<dbReference type="GO" id="GO:0004165">
    <property type="term" value="F:delta(3)-delta(2)-enoyl-CoA isomerase activity"/>
    <property type="evidence" value="ECO:0007669"/>
    <property type="project" value="UniProtKB-EC"/>
</dbReference>
<dbReference type="GO" id="GO:0005759">
    <property type="term" value="C:mitochondrial matrix"/>
    <property type="evidence" value="ECO:0007669"/>
    <property type="project" value="UniProtKB-SubCell"/>
</dbReference>
<evidence type="ECO:0000256" key="6">
    <source>
        <dbReference type="ARBA" id="ARBA00022946"/>
    </source>
</evidence>
<evidence type="ECO:0000256" key="16">
    <source>
        <dbReference type="ARBA" id="ARBA00068317"/>
    </source>
</evidence>
<keyword evidence="10 19" id="KW-0413">Isomerase</keyword>
<accession>A0A6G0YA09</accession>
<comment type="similarity">
    <text evidence="3 18">Belongs to the enoyl-CoA hydratase/isomerase family.</text>
</comment>
<evidence type="ECO:0000256" key="17">
    <source>
        <dbReference type="ARBA" id="ARBA00083575"/>
    </source>
</evidence>
<dbReference type="CDD" id="cd06558">
    <property type="entry name" value="crotonase-like"/>
    <property type="match status" value="1"/>
</dbReference>
<dbReference type="SUPFAM" id="SSF52096">
    <property type="entry name" value="ClpP/crotonase"/>
    <property type="match status" value="1"/>
</dbReference>
<comment type="subcellular location">
    <subcellularLocation>
        <location evidence="1">Mitochondrion matrix</location>
    </subcellularLocation>
</comment>
<comment type="catalytic activity">
    <reaction evidence="13">
        <text>(3Z)-dodecenoyl-CoA = (2E)-dodecenoyl-CoA</text>
        <dbReference type="Rhea" id="RHEA:23716"/>
        <dbReference type="ChEBI" id="CHEBI:57330"/>
        <dbReference type="ChEBI" id="CHEBI:58543"/>
        <dbReference type="EC" id="5.3.3.8"/>
    </reaction>
    <physiologicalReaction direction="left-to-right" evidence="13">
        <dbReference type="Rhea" id="RHEA:23717"/>
    </physiologicalReaction>
</comment>
<sequence>MLKRYNIILYSTNKIVNSCRYVSQSMLKSTVNEKTGIATVIINKPPVNCISLELLNKINTEINKLQKDNIRGMILTSVRSLQKVFCGGLDIKEFYNPNPDRLAKYLTNLQDTWLSLYMTSFPTVSVINGHSLGGGCLIAMCCDYRVMVGPDYTIGLNETKLGVVPPKWFQDTMAAIIGHRKAEVSVIAGKTYTTDEALQIGLVDESSPDIDNAYKKGIQFLNSFEKISPWAFKMTKNISRQPISQWLIDNKQKDLEFVFNYMQTPSVQKHLGLYLQSLKK</sequence>
<evidence type="ECO:0000256" key="3">
    <source>
        <dbReference type="ARBA" id="ARBA00005254"/>
    </source>
</evidence>
<dbReference type="Gene3D" id="6.10.250.170">
    <property type="match status" value="1"/>
</dbReference>
<dbReference type="EMBL" id="VUJU01005268">
    <property type="protein sequence ID" value="KAF0751752.1"/>
    <property type="molecule type" value="Genomic_DNA"/>
</dbReference>
<evidence type="ECO:0000256" key="11">
    <source>
        <dbReference type="ARBA" id="ARBA00050938"/>
    </source>
</evidence>
<dbReference type="InterPro" id="IPR018376">
    <property type="entry name" value="Enoyl-CoA_hyd/isom_CS"/>
</dbReference>
<evidence type="ECO:0000256" key="5">
    <source>
        <dbReference type="ARBA" id="ARBA00022832"/>
    </source>
</evidence>
<evidence type="ECO:0000256" key="2">
    <source>
        <dbReference type="ARBA" id="ARBA00005005"/>
    </source>
</evidence>
<comment type="pathway">
    <text evidence="2">Lipid metabolism; fatty acid beta-oxidation.</text>
</comment>
<evidence type="ECO:0000256" key="14">
    <source>
        <dbReference type="ARBA" id="ARBA00052542"/>
    </source>
</evidence>
<keyword evidence="9" id="KW-0496">Mitochondrion</keyword>
<dbReference type="FunFam" id="3.90.226.10:FF:000034">
    <property type="entry name" value="Enoyl-CoA delta isomerase 1"/>
    <property type="match status" value="1"/>
</dbReference>
<evidence type="ECO:0000256" key="4">
    <source>
        <dbReference type="ARBA" id="ARBA00011233"/>
    </source>
</evidence>
<dbReference type="AlphaFoldDB" id="A0A6G0YA09"/>
<evidence type="ECO:0000256" key="12">
    <source>
        <dbReference type="ARBA" id="ARBA00051293"/>
    </source>
</evidence>
<keyword evidence="7" id="KW-0007">Acetylation</keyword>
<proteinExistence type="inferred from homology"/>
<dbReference type="PANTHER" id="PTHR11941">
    <property type="entry name" value="ENOYL-COA HYDRATASE-RELATED"/>
    <property type="match status" value="1"/>
</dbReference>
<dbReference type="Pfam" id="PF00378">
    <property type="entry name" value="ECH_1"/>
    <property type="match status" value="1"/>
</dbReference>